<proteinExistence type="predicted"/>
<dbReference type="InterPro" id="IPR001736">
    <property type="entry name" value="PLipase_D/transphosphatidylase"/>
</dbReference>
<dbReference type="SUPFAM" id="SSF64268">
    <property type="entry name" value="PX domain"/>
    <property type="match status" value="1"/>
</dbReference>
<dbReference type="InterPro" id="IPR001849">
    <property type="entry name" value="PH_domain"/>
</dbReference>
<dbReference type="InterPro" id="IPR015679">
    <property type="entry name" value="PLipase_D_fam"/>
</dbReference>
<dbReference type="GO" id="GO:0009395">
    <property type="term" value="P:phospholipid catabolic process"/>
    <property type="evidence" value="ECO:0007669"/>
    <property type="project" value="TreeGrafter"/>
</dbReference>
<feature type="compositionally biased region" description="Gly residues" evidence="7">
    <location>
        <begin position="589"/>
        <end position="598"/>
    </location>
</feature>
<evidence type="ECO:0000313" key="11">
    <source>
        <dbReference type="Proteomes" id="UP001212997"/>
    </source>
</evidence>
<evidence type="ECO:0000256" key="4">
    <source>
        <dbReference type="ARBA" id="ARBA00022801"/>
    </source>
</evidence>
<feature type="compositionally biased region" description="Low complexity" evidence="7">
    <location>
        <begin position="616"/>
        <end position="631"/>
    </location>
</feature>
<dbReference type="Gene3D" id="3.30.870.10">
    <property type="entry name" value="Endonuclease Chain A"/>
    <property type="match status" value="1"/>
</dbReference>
<dbReference type="PROSITE" id="PS50035">
    <property type="entry name" value="PLD"/>
    <property type="match status" value="1"/>
</dbReference>
<feature type="domain" description="PH" evidence="8">
    <location>
        <begin position="665"/>
        <end position="713"/>
    </location>
</feature>
<dbReference type="EC" id="3.1.4.4" evidence="2"/>
<gene>
    <name evidence="10" type="ORF">NLI96_g12119</name>
</gene>
<evidence type="ECO:0000259" key="8">
    <source>
        <dbReference type="PROSITE" id="PS50003"/>
    </source>
</evidence>
<evidence type="ECO:0000256" key="5">
    <source>
        <dbReference type="ARBA" id="ARBA00022963"/>
    </source>
</evidence>
<dbReference type="SMART" id="SM00233">
    <property type="entry name" value="PH"/>
    <property type="match status" value="1"/>
</dbReference>
<evidence type="ECO:0000256" key="2">
    <source>
        <dbReference type="ARBA" id="ARBA00012027"/>
    </source>
</evidence>
<evidence type="ECO:0000256" key="6">
    <source>
        <dbReference type="ARBA" id="ARBA00023098"/>
    </source>
</evidence>
<feature type="compositionally biased region" description="Basic and acidic residues" evidence="7">
    <location>
        <begin position="46"/>
        <end position="64"/>
    </location>
</feature>
<accession>A0AAD5Y8H7</accession>
<dbReference type="GO" id="GO:0004630">
    <property type="term" value="F:phospholipase D activity"/>
    <property type="evidence" value="ECO:0007669"/>
    <property type="project" value="UniProtKB-EC"/>
</dbReference>
<reference evidence="10" key="1">
    <citation type="submission" date="2022-07" db="EMBL/GenBank/DDBJ databases">
        <title>Genome Sequence of Physisporinus lineatus.</title>
        <authorList>
            <person name="Buettner E."/>
        </authorList>
    </citation>
    <scope>NUCLEOTIDE SEQUENCE</scope>
    <source>
        <strain evidence="10">VT162</strain>
    </source>
</reference>
<comment type="catalytic activity">
    <reaction evidence="1">
        <text>a 1,2-diacyl-sn-glycero-3-phosphocholine + H2O = a 1,2-diacyl-sn-glycero-3-phosphate + choline + H(+)</text>
        <dbReference type="Rhea" id="RHEA:14445"/>
        <dbReference type="ChEBI" id="CHEBI:15354"/>
        <dbReference type="ChEBI" id="CHEBI:15377"/>
        <dbReference type="ChEBI" id="CHEBI:15378"/>
        <dbReference type="ChEBI" id="CHEBI:57643"/>
        <dbReference type="ChEBI" id="CHEBI:58608"/>
        <dbReference type="EC" id="3.1.4.4"/>
    </reaction>
</comment>
<keyword evidence="4" id="KW-0378">Hydrolase</keyword>
<feature type="region of interest" description="Disordered" evidence="7">
    <location>
        <begin position="1"/>
        <end position="244"/>
    </location>
</feature>
<dbReference type="AlphaFoldDB" id="A0AAD5Y8H7"/>
<keyword evidence="3" id="KW-0677">Repeat</keyword>
<evidence type="ECO:0000256" key="1">
    <source>
        <dbReference type="ARBA" id="ARBA00000798"/>
    </source>
</evidence>
<protein>
    <recommendedName>
        <fullName evidence="2">phospholipase D</fullName>
        <ecNumber evidence="2">3.1.4.4</ecNumber>
    </recommendedName>
</protein>
<dbReference type="Proteomes" id="UP001212997">
    <property type="component" value="Unassembled WGS sequence"/>
</dbReference>
<dbReference type="PANTHER" id="PTHR18896">
    <property type="entry name" value="PHOSPHOLIPASE D"/>
    <property type="match status" value="1"/>
</dbReference>
<keyword evidence="11" id="KW-1185">Reference proteome</keyword>
<dbReference type="Gene3D" id="3.30.1520.10">
    <property type="entry name" value="Phox-like domain"/>
    <property type="match status" value="1"/>
</dbReference>
<feature type="region of interest" description="Disordered" evidence="7">
    <location>
        <begin position="528"/>
        <end position="674"/>
    </location>
</feature>
<feature type="compositionally biased region" description="Basic and acidic residues" evidence="7">
    <location>
        <begin position="172"/>
        <end position="187"/>
    </location>
</feature>
<keyword evidence="5" id="KW-0442">Lipid degradation</keyword>
<feature type="compositionally biased region" description="Low complexity" evidence="7">
    <location>
        <begin position="599"/>
        <end position="608"/>
    </location>
</feature>
<comment type="caution">
    <text evidence="10">The sequence shown here is derived from an EMBL/GenBank/DDBJ whole genome shotgun (WGS) entry which is preliminary data.</text>
</comment>
<dbReference type="SUPFAM" id="SSF50729">
    <property type="entry name" value="PH domain-like"/>
    <property type="match status" value="1"/>
</dbReference>
<evidence type="ECO:0000313" key="10">
    <source>
        <dbReference type="EMBL" id="KAJ3475001.1"/>
    </source>
</evidence>
<dbReference type="EMBL" id="JANAWD010000935">
    <property type="protein sequence ID" value="KAJ3475001.1"/>
    <property type="molecule type" value="Genomic_DNA"/>
</dbReference>
<dbReference type="PROSITE" id="PS50003">
    <property type="entry name" value="PH_DOMAIN"/>
    <property type="match status" value="1"/>
</dbReference>
<feature type="compositionally biased region" description="Basic residues" evidence="7">
    <location>
        <begin position="218"/>
        <end position="231"/>
    </location>
</feature>
<feature type="compositionally biased region" description="Polar residues" evidence="7">
    <location>
        <begin position="87"/>
        <end position="106"/>
    </location>
</feature>
<feature type="compositionally biased region" description="Basic and acidic residues" evidence="7">
    <location>
        <begin position="16"/>
        <end position="32"/>
    </location>
</feature>
<feature type="domain" description="PLD phosphodiesterase" evidence="9">
    <location>
        <begin position="841"/>
        <end position="868"/>
    </location>
</feature>
<dbReference type="GO" id="GO:0035091">
    <property type="term" value="F:phosphatidylinositol binding"/>
    <property type="evidence" value="ECO:0007669"/>
    <property type="project" value="InterPro"/>
</dbReference>
<dbReference type="PANTHER" id="PTHR18896:SF76">
    <property type="entry name" value="PHOSPHOLIPASE"/>
    <property type="match status" value="1"/>
</dbReference>
<dbReference type="CDD" id="cd09138">
    <property type="entry name" value="PLDc_vPLD1_2_yPLD_like_1"/>
    <property type="match status" value="1"/>
</dbReference>
<feature type="compositionally biased region" description="Basic and acidic residues" evidence="7">
    <location>
        <begin position="657"/>
        <end position="674"/>
    </location>
</feature>
<evidence type="ECO:0000259" key="9">
    <source>
        <dbReference type="PROSITE" id="PS50035"/>
    </source>
</evidence>
<feature type="compositionally biased region" description="Polar residues" evidence="7">
    <location>
        <begin position="202"/>
        <end position="212"/>
    </location>
</feature>
<keyword evidence="6" id="KW-0443">Lipid metabolism</keyword>
<dbReference type="InterPro" id="IPR036871">
    <property type="entry name" value="PX_dom_sf"/>
</dbReference>
<feature type="compositionally biased region" description="Basic residues" evidence="7">
    <location>
        <begin position="568"/>
        <end position="579"/>
    </location>
</feature>
<feature type="compositionally biased region" description="Basic and acidic residues" evidence="7">
    <location>
        <begin position="145"/>
        <end position="156"/>
    </location>
</feature>
<feature type="compositionally biased region" description="Low complexity" evidence="7">
    <location>
        <begin position="553"/>
        <end position="567"/>
    </location>
</feature>
<sequence>MASIARPQQGLADIVHALKEHRPTTQATDDHPQTPPLAQSSTEYSPRVRSEAREDSLHARDNRKSSASASRHPPATPSGRTGPPRSISYTYSFAGPSRSNSGQAENESPIIRAPSPEELYEDPDHTADFAPVTSPFRGALEYDNPEQRERERERAERKGKRKESSGYFPESWDPRKWMAESPKEEHAQLPQDEQDGNDGLTGLTQTTTHAGESSSPKPRPRPINRRSRSLPHMKSDSKGGSIAPQWRRLKSLLPHIAKSASTAHAGPSAVVPQSVNITDELITGGLSTLMLRLWFERDEKGHRRVPALFHRLRIRVSDSLHPLHGNKAVFRIECEYANGAARWVVYRQLREFWSLHTHYAFSNAYNRNVETLPDFPRTSLPYFNWLKEKSSGNIGRADFARLQRESLENYLVGLIRAVMFHPAANRLANFLEISALSIALAQSGGAQYKAGLMRIKSTGNKTSLGRRGTGWMEKKKQRWCAVRESYLVVMEEMGELTVHDVFLMDQDFKIERPVRYYRQGLNLLSLPDGQHDDEHHHHHHNKALQHRDEARSQRSSKFSSIRTSISRVFHRSSHSHRAKSSATLNGAGSSVGGTGGNANNGTMSSPRASRPRSDSESSSGTSDGTSDGSRPVTPLLDPSTNTNPLLGLDGDGDGDGDEKMEVGQEEGDQSKMKSRDVSRHTFYIENSQMRLELFARNERQMKQWIAALERVAKESHYTGKNRFDSFAPIRLNVAAQWLVDGRDYFWNLSRAILLARESIYIHDWWLSPELQMRRPGMDRYRLDRLLERKARDGVKIYIILYQEVSSRTTPTDSHYAKQRLTSLHPNIMVQRSPSHFQTGTFYWAHHEKLCVIDQAIAFMGGLDLCFGRWDTPQHVLVDDPDPEEGTEHIWPGKDYSNPRVLDFHTLNKPFEDMYDRSKVPRMAWHDVSMQVVGQPARDLARHFVQRWNYLLRIKVSDSSPLRFSDANLF</sequence>
<evidence type="ECO:0000256" key="7">
    <source>
        <dbReference type="SAM" id="MobiDB-lite"/>
    </source>
</evidence>
<organism evidence="10 11">
    <name type="scientific">Meripilus lineatus</name>
    <dbReference type="NCBI Taxonomy" id="2056292"/>
    <lineage>
        <taxon>Eukaryota</taxon>
        <taxon>Fungi</taxon>
        <taxon>Dikarya</taxon>
        <taxon>Basidiomycota</taxon>
        <taxon>Agaricomycotina</taxon>
        <taxon>Agaricomycetes</taxon>
        <taxon>Polyporales</taxon>
        <taxon>Meripilaceae</taxon>
        <taxon>Meripilus</taxon>
    </lineage>
</organism>
<dbReference type="SUPFAM" id="SSF56024">
    <property type="entry name" value="Phospholipase D/nuclease"/>
    <property type="match status" value="1"/>
</dbReference>
<name>A0AAD5Y8H7_9APHY</name>
<evidence type="ECO:0000256" key="3">
    <source>
        <dbReference type="ARBA" id="ARBA00022737"/>
    </source>
</evidence>